<dbReference type="SMART" id="SM00062">
    <property type="entry name" value="PBPb"/>
    <property type="match status" value="1"/>
</dbReference>
<reference evidence="4" key="1">
    <citation type="journal article" date="2014" name="Int. J. Syst. Evol. Microbiol.">
        <title>Complete genome sequence of Corynebacterium casei LMG S-19264T (=DSM 44701T), isolated from a smear-ripened cheese.</title>
        <authorList>
            <consortium name="US DOE Joint Genome Institute (JGI-PGF)"/>
            <person name="Walter F."/>
            <person name="Albersmeier A."/>
            <person name="Kalinowski J."/>
            <person name="Ruckert C."/>
        </authorList>
    </citation>
    <scope>NUCLEOTIDE SEQUENCE</scope>
    <source>
        <strain evidence="4">KCTC 22169</strain>
    </source>
</reference>
<sequence length="250" mass="28036">MKHLLALLLISIPITLTAEPIKLVTSGNFAPFTDEDWKNRGMITDILDQVMRVADLEVEITFQPTWGNLMADTEAGQYDGTFPWYYSEERAERFFVTESLGATYVLPYVKTGSGINASSPDDLAGYRLCRPAGYFTHDLVELMKDSNTTLTQPDSLAECFEMLRDGEVDVVPVDLFSAKSAIASVFENDRDIQQLSIVFSKQSMHVLVPKNHPEGEALVTSINKALFKLETRGVLQSIRDNHATIYLQQF</sequence>
<evidence type="ECO:0000313" key="4">
    <source>
        <dbReference type="EMBL" id="GGX57222.1"/>
    </source>
</evidence>
<comment type="similarity">
    <text evidence="1">Belongs to the bacterial solute-binding protein 3 family.</text>
</comment>
<evidence type="ECO:0000259" key="3">
    <source>
        <dbReference type="SMART" id="SM00062"/>
    </source>
</evidence>
<dbReference type="Pfam" id="PF00497">
    <property type="entry name" value="SBP_bac_3"/>
    <property type="match status" value="1"/>
</dbReference>
<gene>
    <name evidence="4" type="ORF">GCM10007392_25940</name>
</gene>
<evidence type="ECO:0000256" key="2">
    <source>
        <dbReference type="ARBA" id="ARBA00022729"/>
    </source>
</evidence>
<dbReference type="EMBL" id="BMXR01000006">
    <property type="protein sequence ID" value="GGX57222.1"/>
    <property type="molecule type" value="Genomic_DNA"/>
</dbReference>
<protein>
    <recommendedName>
        <fullName evidence="3">Solute-binding protein family 3/N-terminal domain-containing protein</fullName>
    </recommendedName>
</protein>
<dbReference type="Gene3D" id="3.40.190.10">
    <property type="entry name" value="Periplasmic binding protein-like II"/>
    <property type="match status" value="2"/>
</dbReference>
<keyword evidence="2" id="KW-0732">Signal</keyword>
<feature type="domain" description="Solute-binding protein family 3/N-terminal" evidence="3">
    <location>
        <begin position="20"/>
        <end position="246"/>
    </location>
</feature>
<dbReference type="PANTHER" id="PTHR35936">
    <property type="entry name" value="MEMBRANE-BOUND LYTIC MUREIN TRANSGLYCOSYLASE F"/>
    <property type="match status" value="1"/>
</dbReference>
<name>A0A918KCM3_9GAMM</name>
<dbReference type="Proteomes" id="UP000626148">
    <property type="component" value="Unassembled WGS sequence"/>
</dbReference>
<dbReference type="SUPFAM" id="SSF53850">
    <property type="entry name" value="Periplasmic binding protein-like II"/>
    <property type="match status" value="1"/>
</dbReference>
<dbReference type="InterPro" id="IPR001638">
    <property type="entry name" value="Solute-binding_3/MltF_N"/>
</dbReference>
<comment type="caution">
    <text evidence="4">The sequence shown here is derived from an EMBL/GenBank/DDBJ whole genome shotgun (WGS) entry which is preliminary data.</text>
</comment>
<accession>A0A918KCM3</accession>
<keyword evidence="5" id="KW-1185">Reference proteome</keyword>
<reference evidence="4" key="2">
    <citation type="submission" date="2020-09" db="EMBL/GenBank/DDBJ databases">
        <authorList>
            <person name="Sun Q."/>
            <person name="Kim S."/>
        </authorList>
    </citation>
    <scope>NUCLEOTIDE SEQUENCE</scope>
    <source>
        <strain evidence="4">KCTC 22169</strain>
    </source>
</reference>
<dbReference type="PANTHER" id="PTHR35936:SF25">
    <property type="entry name" value="ABC TRANSPORTER SUBSTRATE-BINDING PROTEIN"/>
    <property type="match status" value="1"/>
</dbReference>
<evidence type="ECO:0000313" key="5">
    <source>
        <dbReference type="Proteomes" id="UP000626148"/>
    </source>
</evidence>
<evidence type="ECO:0000256" key="1">
    <source>
        <dbReference type="ARBA" id="ARBA00010333"/>
    </source>
</evidence>
<dbReference type="RefSeq" id="WP_189609284.1">
    <property type="nucleotide sequence ID" value="NZ_BMXR01000006.1"/>
</dbReference>
<organism evidence="4 5">
    <name type="scientific">Saccharospirillum salsuginis</name>
    <dbReference type="NCBI Taxonomy" id="418750"/>
    <lineage>
        <taxon>Bacteria</taxon>
        <taxon>Pseudomonadati</taxon>
        <taxon>Pseudomonadota</taxon>
        <taxon>Gammaproteobacteria</taxon>
        <taxon>Oceanospirillales</taxon>
        <taxon>Saccharospirillaceae</taxon>
        <taxon>Saccharospirillum</taxon>
    </lineage>
</organism>
<dbReference type="AlphaFoldDB" id="A0A918KCM3"/>
<proteinExistence type="inferred from homology"/>